<dbReference type="AlphaFoldDB" id="A0A1B7T7P6"/>
<keyword evidence="2" id="KW-0597">Phosphoprotein</keyword>
<gene>
    <name evidence="15" type="ORF">HANVADRAFT_11180</name>
</gene>
<dbReference type="SMART" id="SM00220">
    <property type="entry name" value="S_TKc"/>
    <property type="match status" value="1"/>
</dbReference>
<dbReference type="Proteomes" id="UP000092321">
    <property type="component" value="Unassembled WGS sequence"/>
</dbReference>
<comment type="caution">
    <text evidence="15">The sequence shown here is derived from an EMBL/GenBank/DDBJ whole genome shotgun (WGS) entry which is preliminary data.</text>
</comment>
<comment type="catalytic activity">
    <reaction evidence="9">
        <text>L-seryl-[protein] + ATP = O-phospho-L-seryl-[protein] + ADP + H(+)</text>
        <dbReference type="Rhea" id="RHEA:17989"/>
        <dbReference type="Rhea" id="RHEA-COMP:9863"/>
        <dbReference type="Rhea" id="RHEA-COMP:11604"/>
        <dbReference type="ChEBI" id="CHEBI:15378"/>
        <dbReference type="ChEBI" id="CHEBI:29999"/>
        <dbReference type="ChEBI" id="CHEBI:30616"/>
        <dbReference type="ChEBI" id="CHEBI:83421"/>
        <dbReference type="ChEBI" id="CHEBI:456216"/>
        <dbReference type="EC" id="2.7.12.2"/>
    </reaction>
</comment>
<dbReference type="GO" id="GO:0051286">
    <property type="term" value="C:cell tip"/>
    <property type="evidence" value="ECO:0007669"/>
    <property type="project" value="UniProtKB-ARBA"/>
</dbReference>
<dbReference type="InterPro" id="IPR000719">
    <property type="entry name" value="Prot_kinase_dom"/>
</dbReference>
<keyword evidence="5 15" id="KW-0418">Kinase</keyword>
<evidence type="ECO:0000256" key="13">
    <source>
        <dbReference type="RuleBase" id="RU000304"/>
    </source>
</evidence>
<evidence type="ECO:0000256" key="10">
    <source>
        <dbReference type="ARBA" id="ARBA00049299"/>
    </source>
</evidence>
<evidence type="ECO:0000256" key="5">
    <source>
        <dbReference type="ARBA" id="ARBA00022777"/>
    </source>
</evidence>
<evidence type="ECO:0000259" key="14">
    <source>
        <dbReference type="PROSITE" id="PS50011"/>
    </source>
</evidence>
<evidence type="ECO:0000256" key="1">
    <source>
        <dbReference type="ARBA" id="ARBA00022527"/>
    </source>
</evidence>
<dbReference type="PROSITE" id="PS00107">
    <property type="entry name" value="PROTEIN_KINASE_ATP"/>
    <property type="match status" value="1"/>
</dbReference>
<dbReference type="InterPro" id="IPR011009">
    <property type="entry name" value="Kinase-like_dom_sf"/>
</dbReference>
<evidence type="ECO:0000256" key="9">
    <source>
        <dbReference type="ARBA" id="ARBA00049014"/>
    </source>
</evidence>
<comment type="similarity">
    <text evidence="7">Belongs to the protein kinase superfamily. STE Ser/Thr protein kinase family. MAP kinase kinase subfamily.</text>
</comment>
<dbReference type="Pfam" id="PF00069">
    <property type="entry name" value="Pkinase"/>
    <property type="match status" value="1"/>
</dbReference>
<feature type="binding site" evidence="12">
    <location>
        <position position="35"/>
    </location>
    <ligand>
        <name>ATP</name>
        <dbReference type="ChEBI" id="CHEBI:30616"/>
    </ligand>
</feature>
<dbReference type="OrthoDB" id="3971161at2759"/>
<dbReference type="Gene3D" id="1.10.510.10">
    <property type="entry name" value="Transferase(Phosphotransferase) domain 1"/>
    <property type="match status" value="1"/>
</dbReference>
<dbReference type="PANTHER" id="PTHR48013">
    <property type="entry name" value="DUAL SPECIFICITY MITOGEN-ACTIVATED PROTEIN KINASE KINASE 5-RELATED"/>
    <property type="match status" value="1"/>
</dbReference>
<keyword evidence="1 13" id="KW-0723">Serine/threonine-protein kinase</keyword>
<dbReference type="FunFam" id="1.10.510.10:FF:000921">
    <property type="entry name" value="Serine/threonine-protein kinase STE7"/>
    <property type="match status" value="1"/>
</dbReference>
<keyword evidence="4 12" id="KW-0547">Nucleotide-binding</keyword>
<keyword evidence="3" id="KW-0808">Transferase</keyword>
<keyword evidence="6 12" id="KW-0067">ATP-binding</keyword>
<dbReference type="EMBL" id="LXPE01000426">
    <property type="protein sequence ID" value="OBA24776.1"/>
    <property type="molecule type" value="Genomic_DNA"/>
</dbReference>
<dbReference type="GO" id="GO:0004708">
    <property type="term" value="F:MAP kinase kinase activity"/>
    <property type="evidence" value="ECO:0007669"/>
    <property type="project" value="UniProtKB-EC"/>
</dbReference>
<evidence type="ECO:0000256" key="4">
    <source>
        <dbReference type="ARBA" id="ARBA00022741"/>
    </source>
</evidence>
<comment type="catalytic activity">
    <reaction evidence="10">
        <text>L-threonyl-[protein] + ATP = O-phospho-L-threonyl-[protein] + ADP + H(+)</text>
        <dbReference type="Rhea" id="RHEA:46608"/>
        <dbReference type="Rhea" id="RHEA-COMP:11060"/>
        <dbReference type="Rhea" id="RHEA-COMP:11605"/>
        <dbReference type="ChEBI" id="CHEBI:15378"/>
        <dbReference type="ChEBI" id="CHEBI:30013"/>
        <dbReference type="ChEBI" id="CHEBI:30616"/>
        <dbReference type="ChEBI" id="CHEBI:61977"/>
        <dbReference type="ChEBI" id="CHEBI:456216"/>
        <dbReference type="EC" id="2.7.12.2"/>
    </reaction>
</comment>
<feature type="non-terminal residue" evidence="15">
    <location>
        <position position="1"/>
    </location>
</feature>
<name>A0A1B7T7P6_9ASCO</name>
<evidence type="ECO:0000256" key="6">
    <source>
        <dbReference type="ARBA" id="ARBA00022840"/>
    </source>
</evidence>
<evidence type="ECO:0000256" key="11">
    <source>
        <dbReference type="ARBA" id="ARBA00051693"/>
    </source>
</evidence>
<reference evidence="16" key="1">
    <citation type="journal article" date="2016" name="Proc. Natl. Acad. Sci. U.S.A.">
        <title>Comparative genomics of biotechnologically important yeasts.</title>
        <authorList>
            <person name="Riley R."/>
            <person name="Haridas S."/>
            <person name="Wolfe K.H."/>
            <person name="Lopes M.R."/>
            <person name="Hittinger C.T."/>
            <person name="Goeker M."/>
            <person name="Salamov A.A."/>
            <person name="Wisecaver J.H."/>
            <person name="Long T.M."/>
            <person name="Calvey C.H."/>
            <person name="Aerts A.L."/>
            <person name="Barry K.W."/>
            <person name="Choi C."/>
            <person name="Clum A."/>
            <person name="Coughlan A.Y."/>
            <person name="Deshpande S."/>
            <person name="Douglass A.P."/>
            <person name="Hanson S.J."/>
            <person name="Klenk H.-P."/>
            <person name="LaButti K.M."/>
            <person name="Lapidus A."/>
            <person name="Lindquist E.A."/>
            <person name="Lipzen A.M."/>
            <person name="Meier-Kolthoff J.P."/>
            <person name="Ohm R.A."/>
            <person name="Otillar R.P."/>
            <person name="Pangilinan J.L."/>
            <person name="Peng Y."/>
            <person name="Rokas A."/>
            <person name="Rosa C.A."/>
            <person name="Scheuner C."/>
            <person name="Sibirny A.A."/>
            <person name="Slot J.C."/>
            <person name="Stielow J.B."/>
            <person name="Sun H."/>
            <person name="Kurtzman C.P."/>
            <person name="Blackwell M."/>
            <person name="Grigoriev I.V."/>
            <person name="Jeffries T.W."/>
        </authorList>
    </citation>
    <scope>NUCLEOTIDE SEQUENCE [LARGE SCALE GENOMIC DNA]</scope>
    <source>
        <strain evidence="16">NRRL Y-1626</strain>
    </source>
</reference>
<evidence type="ECO:0000256" key="3">
    <source>
        <dbReference type="ARBA" id="ARBA00022679"/>
    </source>
</evidence>
<evidence type="ECO:0000256" key="2">
    <source>
        <dbReference type="ARBA" id="ARBA00022553"/>
    </source>
</evidence>
<evidence type="ECO:0000256" key="7">
    <source>
        <dbReference type="ARBA" id="ARBA00038035"/>
    </source>
</evidence>
<accession>A0A1B7T7P6</accession>
<dbReference type="EC" id="2.7.12.2" evidence="8"/>
<dbReference type="PROSITE" id="PS50011">
    <property type="entry name" value="PROTEIN_KINASE_DOM"/>
    <property type="match status" value="1"/>
</dbReference>
<dbReference type="InterPro" id="IPR017441">
    <property type="entry name" value="Protein_kinase_ATP_BS"/>
</dbReference>
<evidence type="ECO:0000256" key="8">
    <source>
        <dbReference type="ARBA" id="ARBA00038999"/>
    </source>
</evidence>
<dbReference type="PANTHER" id="PTHR48013:SF9">
    <property type="entry name" value="DUAL SPECIFICITY MITOGEN-ACTIVATED PROTEIN KINASE KINASE 5"/>
    <property type="match status" value="1"/>
</dbReference>
<dbReference type="InterPro" id="IPR008271">
    <property type="entry name" value="Ser/Thr_kinase_AS"/>
</dbReference>
<dbReference type="PROSITE" id="PS00108">
    <property type="entry name" value="PROTEIN_KINASE_ST"/>
    <property type="match status" value="1"/>
</dbReference>
<dbReference type="GO" id="GO:0005524">
    <property type="term" value="F:ATP binding"/>
    <property type="evidence" value="ECO:0007669"/>
    <property type="project" value="UniProtKB-UniRule"/>
</dbReference>
<dbReference type="Gene3D" id="3.30.200.20">
    <property type="entry name" value="Phosphorylase Kinase, domain 1"/>
    <property type="match status" value="1"/>
</dbReference>
<sequence length="358" mass="40966">ILLDDLVHLGKIGAGNSGTVMKVLHVPTQIVYAKKIISLPTTINKDKSSGVGMSLSNENQNKQIKLQIKRELEIMDRIGKQDENSNIIDFYSKNASIANEIVIIMEYMNLGSLDRILQTYKEHCRRCNVKISPATSWFNRNVIISRIAHDVLNGLAFLYDNFKIIHRDIKPSNILLNSKGRVKICDFGVSKNTVNSIVDTFVGTSTYMSPERIQGGIYTTKGDVWSLGLSIIELLTGKFPLDSREIKYDSDLDDADNSLRPDGILDLLQRIVNEPSPHLPTNYPFNEKLVDFVNKCCIKNPDERASIKELLQHEYIQKYNFNTDPKTQERYSKDFKKYCKELKKLLHDEKVIKRQKQQ</sequence>
<comment type="catalytic activity">
    <reaction evidence="11">
        <text>L-tyrosyl-[protein] + ATP = O-phospho-L-tyrosyl-[protein] + ADP + H(+)</text>
        <dbReference type="Rhea" id="RHEA:10596"/>
        <dbReference type="Rhea" id="RHEA-COMP:10136"/>
        <dbReference type="Rhea" id="RHEA-COMP:20101"/>
        <dbReference type="ChEBI" id="CHEBI:15378"/>
        <dbReference type="ChEBI" id="CHEBI:30616"/>
        <dbReference type="ChEBI" id="CHEBI:46858"/>
        <dbReference type="ChEBI" id="CHEBI:61978"/>
        <dbReference type="ChEBI" id="CHEBI:456216"/>
        <dbReference type="EC" id="2.7.12.2"/>
    </reaction>
</comment>
<organism evidence="15 16">
    <name type="scientific">Hanseniaspora valbyensis NRRL Y-1626</name>
    <dbReference type="NCBI Taxonomy" id="766949"/>
    <lineage>
        <taxon>Eukaryota</taxon>
        <taxon>Fungi</taxon>
        <taxon>Dikarya</taxon>
        <taxon>Ascomycota</taxon>
        <taxon>Saccharomycotina</taxon>
        <taxon>Saccharomycetes</taxon>
        <taxon>Saccharomycodales</taxon>
        <taxon>Saccharomycodaceae</taxon>
        <taxon>Hanseniaspora</taxon>
    </lineage>
</organism>
<protein>
    <recommendedName>
        <fullName evidence="8">mitogen-activated protein kinase kinase</fullName>
        <ecNumber evidence="8">2.7.12.2</ecNumber>
    </recommendedName>
</protein>
<evidence type="ECO:0000256" key="12">
    <source>
        <dbReference type="PROSITE-ProRule" id="PRU10141"/>
    </source>
</evidence>
<dbReference type="GO" id="GO:0004674">
    <property type="term" value="F:protein serine/threonine kinase activity"/>
    <property type="evidence" value="ECO:0007669"/>
    <property type="project" value="UniProtKB-KW"/>
</dbReference>
<evidence type="ECO:0000313" key="15">
    <source>
        <dbReference type="EMBL" id="OBA24776.1"/>
    </source>
</evidence>
<feature type="non-terminal residue" evidence="15">
    <location>
        <position position="358"/>
    </location>
</feature>
<keyword evidence="16" id="KW-1185">Reference proteome</keyword>
<proteinExistence type="inferred from homology"/>
<feature type="domain" description="Protein kinase" evidence="14">
    <location>
        <begin position="6"/>
        <end position="316"/>
    </location>
</feature>
<dbReference type="GO" id="GO:0071507">
    <property type="term" value="P:pheromone response MAPK cascade"/>
    <property type="evidence" value="ECO:0007669"/>
    <property type="project" value="UniProtKB-ARBA"/>
</dbReference>
<evidence type="ECO:0000313" key="16">
    <source>
        <dbReference type="Proteomes" id="UP000092321"/>
    </source>
</evidence>
<dbReference type="SUPFAM" id="SSF56112">
    <property type="entry name" value="Protein kinase-like (PK-like)"/>
    <property type="match status" value="1"/>
</dbReference>